<dbReference type="PATRIC" id="fig|1423726.3.peg.1164"/>
<evidence type="ECO:0000256" key="1">
    <source>
        <dbReference type="SAM" id="Phobius"/>
    </source>
</evidence>
<keyword evidence="1" id="KW-0472">Membrane</keyword>
<feature type="transmembrane region" description="Helical" evidence="1">
    <location>
        <begin position="36"/>
        <end position="54"/>
    </location>
</feature>
<feature type="transmembrane region" description="Helical" evidence="1">
    <location>
        <begin position="12"/>
        <end position="29"/>
    </location>
</feature>
<keyword evidence="1" id="KW-0812">Transmembrane</keyword>
<dbReference type="Proteomes" id="UP000051461">
    <property type="component" value="Unassembled WGS sequence"/>
</dbReference>
<sequence length="106" mass="11656">MRNFDLKRYGPVISIIVLLLIILLTAFGAPQRIGMVIMLLAVLALLGTTTWYYWVNTTPGGRQPLLLPKLFGIGWTVNPRNPIGATIIGILFVLIAGLLVQTLIWG</sequence>
<name>A0A0R1H1X7_9LACO</name>
<comment type="caution">
    <text evidence="2">The sequence shown here is derived from an EMBL/GenBank/DDBJ whole genome shotgun (WGS) entry which is preliminary data.</text>
</comment>
<reference evidence="2 3" key="1">
    <citation type="journal article" date="2015" name="Genome Announc.">
        <title>Expanding the biotechnology potential of lactobacilli through comparative genomics of 213 strains and associated genera.</title>
        <authorList>
            <person name="Sun Z."/>
            <person name="Harris H.M."/>
            <person name="McCann A."/>
            <person name="Guo C."/>
            <person name="Argimon S."/>
            <person name="Zhang W."/>
            <person name="Yang X."/>
            <person name="Jeffery I.B."/>
            <person name="Cooney J.C."/>
            <person name="Kagawa T.F."/>
            <person name="Liu W."/>
            <person name="Song Y."/>
            <person name="Salvetti E."/>
            <person name="Wrobel A."/>
            <person name="Rasinkangas P."/>
            <person name="Parkhill J."/>
            <person name="Rea M.C."/>
            <person name="O'Sullivan O."/>
            <person name="Ritari J."/>
            <person name="Douillard F.P."/>
            <person name="Paul Ross R."/>
            <person name="Yang R."/>
            <person name="Briner A.E."/>
            <person name="Felis G.E."/>
            <person name="de Vos W.M."/>
            <person name="Barrangou R."/>
            <person name="Klaenhammer T.R."/>
            <person name="Caufield P.W."/>
            <person name="Cui Y."/>
            <person name="Zhang H."/>
            <person name="O'Toole P.W."/>
        </authorList>
    </citation>
    <scope>NUCLEOTIDE SEQUENCE [LARGE SCALE GENOMIC DNA]</scope>
    <source>
        <strain evidence="2 3">DSM 20003</strain>
    </source>
</reference>
<protein>
    <submittedName>
        <fullName evidence="2">Uncharacterized protein</fullName>
    </submittedName>
</protein>
<dbReference type="OrthoDB" id="4427456at2"/>
<feature type="transmembrane region" description="Helical" evidence="1">
    <location>
        <begin position="83"/>
        <end position="105"/>
    </location>
</feature>
<proteinExistence type="predicted"/>
<organism evidence="2 3">
    <name type="scientific">Loigolactobacillus bifermentans DSM 20003</name>
    <dbReference type="NCBI Taxonomy" id="1423726"/>
    <lineage>
        <taxon>Bacteria</taxon>
        <taxon>Bacillati</taxon>
        <taxon>Bacillota</taxon>
        <taxon>Bacilli</taxon>
        <taxon>Lactobacillales</taxon>
        <taxon>Lactobacillaceae</taxon>
        <taxon>Loigolactobacillus</taxon>
    </lineage>
</organism>
<keyword evidence="3" id="KW-1185">Reference proteome</keyword>
<accession>A0A0R1H1X7</accession>
<keyword evidence="1" id="KW-1133">Transmembrane helix</keyword>
<dbReference type="EMBL" id="AZDA01000018">
    <property type="protein sequence ID" value="KRK40264.1"/>
    <property type="molecule type" value="Genomic_DNA"/>
</dbReference>
<dbReference type="RefSeq" id="WP_057903779.1">
    <property type="nucleotide sequence ID" value="NZ_AZDA01000018.1"/>
</dbReference>
<gene>
    <name evidence="2" type="ORF">FC07_GL001125</name>
</gene>
<evidence type="ECO:0000313" key="2">
    <source>
        <dbReference type="EMBL" id="KRK40264.1"/>
    </source>
</evidence>
<dbReference type="STRING" id="1423726.FC07_GL001125"/>
<dbReference type="AlphaFoldDB" id="A0A0R1H1X7"/>
<evidence type="ECO:0000313" key="3">
    <source>
        <dbReference type="Proteomes" id="UP000051461"/>
    </source>
</evidence>